<evidence type="ECO:0000313" key="1">
    <source>
        <dbReference type="EMBL" id="CAG7823960.1"/>
    </source>
</evidence>
<protein>
    <submittedName>
        <fullName evidence="1">Uncharacterized protein</fullName>
    </submittedName>
</protein>
<dbReference type="EMBL" id="CAJVCH010531172">
    <property type="protein sequence ID" value="CAG7823960.1"/>
    <property type="molecule type" value="Genomic_DNA"/>
</dbReference>
<proteinExistence type="predicted"/>
<name>A0A8J2L299_9HEXA</name>
<sequence>ILLNISHFLQRYKPESQDWTNIFCVPSDTRIIEGCLNWLVQTVGARDGDLKFKMQQLPCLLYKLNQISLKDPLERVRRNWACKLVKPLGSSSAKKLNFSSIGQCSDFLSSTKRNFEESLSCPYHEKVALQVIHNCSLCIVNRFAMNILEVLAPRFRIPTKLGFHIPLENS</sequence>
<gene>
    <name evidence="1" type="ORF">AFUS01_LOCUS34145</name>
</gene>
<organism evidence="1 2">
    <name type="scientific">Allacma fusca</name>
    <dbReference type="NCBI Taxonomy" id="39272"/>
    <lineage>
        <taxon>Eukaryota</taxon>
        <taxon>Metazoa</taxon>
        <taxon>Ecdysozoa</taxon>
        <taxon>Arthropoda</taxon>
        <taxon>Hexapoda</taxon>
        <taxon>Collembola</taxon>
        <taxon>Symphypleona</taxon>
        <taxon>Sminthuridae</taxon>
        <taxon>Allacma</taxon>
    </lineage>
</organism>
<dbReference type="Proteomes" id="UP000708208">
    <property type="component" value="Unassembled WGS sequence"/>
</dbReference>
<feature type="non-terminal residue" evidence="1">
    <location>
        <position position="170"/>
    </location>
</feature>
<evidence type="ECO:0000313" key="2">
    <source>
        <dbReference type="Proteomes" id="UP000708208"/>
    </source>
</evidence>
<comment type="caution">
    <text evidence="1">The sequence shown here is derived from an EMBL/GenBank/DDBJ whole genome shotgun (WGS) entry which is preliminary data.</text>
</comment>
<keyword evidence="2" id="KW-1185">Reference proteome</keyword>
<accession>A0A8J2L299</accession>
<reference evidence="1" key="1">
    <citation type="submission" date="2021-06" db="EMBL/GenBank/DDBJ databases">
        <authorList>
            <person name="Hodson N. C."/>
            <person name="Mongue J. A."/>
            <person name="Jaron S. K."/>
        </authorList>
    </citation>
    <scope>NUCLEOTIDE SEQUENCE</scope>
</reference>
<dbReference type="AlphaFoldDB" id="A0A8J2L299"/>
<feature type="non-terminal residue" evidence="1">
    <location>
        <position position="1"/>
    </location>
</feature>